<dbReference type="KEGG" id="aas:Aasi_0123"/>
<dbReference type="EMBL" id="CP001102">
    <property type="protein sequence ID" value="ACE05570.1"/>
    <property type="molecule type" value="Genomic_DNA"/>
</dbReference>
<accession>B3EUF1</accession>
<keyword evidence="2" id="KW-1185">Reference proteome</keyword>
<protein>
    <submittedName>
        <fullName evidence="1">Uncharacterized protein</fullName>
    </submittedName>
</protein>
<dbReference type="HOGENOM" id="CLU_2912236_0_0_10"/>
<organism evidence="1 2">
    <name type="scientific">Amoebophilus asiaticus (strain 5a2)</name>
    <dbReference type="NCBI Taxonomy" id="452471"/>
    <lineage>
        <taxon>Bacteria</taxon>
        <taxon>Pseudomonadati</taxon>
        <taxon>Bacteroidota</taxon>
        <taxon>Cytophagia</taxon>
        <taxon>Cytophagales</taxon>
        <taxon>Amoebophilaceae</taxon>
        <taxon>Candidatus Amoebophilus</taxon>
    </lineage>
</organism>
<gene>
    <name evidence="1" type="ordered locus">Aasi_0123</name>
</gene>
<dbReference type="Proteomes" id="UP000001227">
    <property type="component" value="Chromosome"/>
</dbReference>
<sequence length="61" mass="7174">MLFMITSFTIEQASSVSKEFNYRKILKSQITDQLKTGKLFLKFVCRAFLMHMGKIEFKGYV</sequence>
<name>B3EUF1_AMOA5</name>
<evidence type="ECO:0000313" key="2">
    <source>
        <dbReference type="Proteomes" id="UP000001227"/>
    </source>
</evidence>
<evidence type="ECO:0000313" key="1">
    <source>
        <dbReference type="EMBL" id="ACE05570.1"/>
    </source>
</evidence>
<proteinExistence type="predicted"/>
<dbReference type="AlphaFoldDB" id="B3EUF1"/>
<dbReference type="STRING" id="452471.Aasi_0123"/>
<reference evidence="1 2" key="1">
    <citation type="journal article" date="2010" name="J. Bacteriol.">
        <title>The genome of the amoeba symbiont 'Candidatus Amoebophilus asiaticus' reveals common mechanisms for host cell interaction among amoeba-associated bacteria.</title>
        <authorList>
            <person name="Schmitz-Esser S."/>
            <person name="Tischler P."/>
            <person name="Arnold R."/>
            <person name="Montanaro J."/>
            <person name="Wagner M."/>
            <person name="Rattei T."/>
            <person name="Horn M."/>
        </authorList>
    </citation>
    <scope>NUCLEOTIDE SEQUENCE [LARGE SCALE GENOMIC DNA]</scope>
    <source>
        <strain evidence="1 2">5a2</strain>
    </source>
</reference>